<keyword evidence="4" id="KW-0611">Plant defense</keyword>
<dbReference type="GO" id="GO:0098542">
    <property type="term" value="P:defense response to other organism"/>
    <property type="evidence" value="ECO:0007669"/>
    <property type="project" value="UniProtKB-ARBA"/>
</dbReference>
<evidence type="ECO:0000256" key="7">
    <source>
        <dbReference type="SAM" id="SignalP"/>
    </source>
</evidence>
<dbReference type="EMBL" id="JAVYJV010000024">
    <property type="protein sequence ID" value="KAK4338060.1"/>
    <property type="molecule type" value="Genomic_DNA"/>
</dbReference>
<comment type="similarity">
    <text evidence="2">Belongs to the CRISP family.</text>
</comment>
<dbReference type="InterPro" id="IPR001283">
    <property type="entry name" value="CRISP-related"/>
</dbReference>
<feature type="chain" id="PRO_5042170842" description="SCP domain-containing protein" evidence="7">
    <location>
        <begin position="28"/>
        <end position="181"/>
    </location>
</feature>
<evidence type="ECO:0000256" key="4">
    <source>
        <dbReference type="ARBA" id="ARBA00022821"/>
    </source>
</evidence>
<protein>
    <recommendedName>
        <fullName evidence="8">SCP domain-containing protein</fullName>
    </recommendedName>
</protein>
<dbReference type="SMART" id="SM00198">
    <property type="entry name" value="SCP"/>
    <property type="match status" value="1"/>
</dbReference>
<dbReference type="SUPFAM" id="SSF55797">
    <property type="entry name" value="PR-1-like"/>
    <property type="match status" value="1"/>
</dbReference>
<accession>A0AAE1QQV2</accession>
<dbReference type="InterPro" id="IPR035940">
    <property type="entry name" value="CAP_sf"/>
</dbReference>
<dbReference type="AlphaFoldDB" id="A0AAE1QQV2"/>
<evidence type="ECO:0000256" key="1">
    <source>
        <dbReference type="ARBA" id="ARBA00003143"/>
    </source>
</evidence>
<evidence type="ECO:0000259" key="8">
    <source>
        <dbReference type="SMART" id="SM00198"/>
    </source>
</evidence>
<dbReference type="PRINTS" id="PR00837">
    <property type="entry name" value="V5TPXLIKE"/>
</dbReference>
<evidence type="ECO:0000256" key="2">
    <source>
        <dbReference type="ARBA" id="ARBA00009923"/>
    </source>
</evidence>
<keyword evidence="6" id="KW-0568">Pathogenesis-related protein</keyword>
<evidence type="ECO:0000313" key="10">
    <source>
        <dbReference type="Proteomes" id="UP001291623"/>
    </source>
</evidence>
<dbReference type="Gene3D" id="3.40.33.10">
    <property type="entry name" value="CAP"/>
    <property type="match status" value="1"/>
</dbReference>
<comment type="caution">
    <text evidence="9">The sequence shown here is derived from an EMBL/GenBank/DDBJ whole genome shotgun (WGS) entry which is preliminary data.</text>
</comment>
<evidence type="ECO:0000256" key="5">
    <source>
        <dbReference type="ARBA" id="ARBA00023157"/>
    </source>
</evidence>
<dbReference type="PROSITE" id="PS01010">
    <property type="entry name" value="CRISP_2"/>
    <property type="match status" value="1"/>
</dbReference>
<dbReference type="InterPro" id="IPR018244">
    <property type="entry name" value="Allrgn_V5/Tpx1_CS"/>
</dbReference>
<dbReference type="InterPro" id="IPR002413">
    <property type="entry name" value="V5_allergen-like"/>
</dbReference>
<dbReference type="PRINTS" id="PR00838">
    <property type="entry name" value="V5ALLERGEN"/>
</dbReference>
<keyword evidence="10" id="KW-1185">Reference proteome</keyword>
<gene>
    <name evidence="9" type="ORF">RND71_042547</name>
</gene>
<dbReference type="Proteomes" id="UP001291623">
    <property type="component" value="Unassembled WGS sequence"/>
</dbReference>
<dbReference type="Pfam" id="PF00188">
    <property type="entry name" value="CAP"/>
    <property type="match status" value="1"/>
</dbReference>
<evidence type="ECO:0000256" key="6">
    <source>
        <dbReference type="ARBA" id="ARBA00023265"/>
    </source>
</evidence>
<comment type="function">
    <text evidence="1">Probably involved in the defense reaction of plants against pathogens.</text>
</comment>
<feature type="domain" description="SCP" evidence="8">
    <location>
        <begin position="45"/>
        <end position="177"/>
    </location>
</feature>
<dbReference type="PANTHER" id="PTHR10334">
    <property type="entry name" value="CYSTEINE-RICH SECRETORY PROTEIN-RELATED"/>
    <property type="match status" value="1"/>
</dbReference>
<proteinExistence type="inferred from homology"/>
<feature type="signal peptide" evidence="7">
    <location>
        <begin position="1"/>
        <end position="27"/>
    </location>
</feature>
<organism evidence="9 10">
    <name type="scientific">Anisodus tanguticus</name>
    <dbReference type="NCBI Taxonomy" id="243964"/>
    <lineage>
        <taxon>Eukaryota</taxon>
        <taxon>Viridiplantae</taxon>
        <taxon>Streptophyta</taxon>
        <taxon>Embryophyta</taxon>
        <taxon>Tracheophyta</taxon>
        <taxon>Spermatophyta</taxon>
        <taxon>Magnoliopsida</taxon>
        <taxon>eudicotyledons</taxon>
        <taxon>Gunneridae</taxon>
        <taxon>Pentapetalae</taxon>
        <taxon>asterids</taxon>
        <taxon>lamiids</taxon>
        <taxon>Solanales</taxon>
        <taxon>Solanaceae</taxon>
        <taxon>Solanoideae</taxon>
        <taxon>Hyoscyameae</taxon>
        <taxon>Anisodus</taxon>
    </lineage>
</organism>
<keyword evidence="5" id="KW-1015">Disulfide bond</keyword>
<dbReference type="CDD" id="cd05381">
    <property type="entry name" value="CAP_PR-1"/>
    <property type="match status" value="1"/>
</dbReference>
<sequence>MAHLQPRSLIGKLSIFLLLCIAQTSFSSPHQPLSSRRLLTTTPRNIVKQYLNPHNKARAKLGLPPLKWSNKLANYASWWGHQQQVSCELVHSRGDYGENLFWGSGKDWKPRDAVKAWAKEGPYYDYKSNSCKKNEQCLHYTQIIWKQSTRVGCAKVVCKTGDTLISCNYDPHGNVVGEKPF</sequence>
<reference evidence="9" key="1">
    <citation type="submission" date="2023-12" db="EMBL/GenBank/DDBJ databases">
        <title>Genome assembly of Anisodus tanguticus.</title>
        <authorList>
            <person name="Wang Y.-J."/>
        </authorList>
    </citation>
    <scope>NUCLEOTIDE SEQUENCE</scope>
    <source>
        <strain evidence="9">KB-2021</strain>
        <tissue evidence="9">Leaf</tissue>
    </source>
</reference>
<dbReference type="InterPro" id="IPR014044">
    <property type="entry name" value="CAP_dom"/>
</dbReference>
<name>A0AAE1QQV2_9SOLA</name>
<evidence type="ECO:0000256" key="3">
    <source>
        <dbReference type="ARBA" id="ARBA00022729"/>
    </source>
</evidence>
<keyword evidence="3 7" id="KW-0732">Signal</keyword>
<dbReference type="GO" id="GO:0005576">
    <property type="term" value="C:extracellular region"/>
    <property type="evidence" value="ECO:0007669"/>
    <property type="project" value="InterPro"/>
</dbReference>
<dbReference type="FunFam" id="3.40.33.10:FF:000006">
    <property type="entry name" value="Putative pathogenesis-related protein 1"/>
    <property type="match status" value="1"/>
</dbReference>
<evidence type="ECO:0000313" key="9">
    <source>
        <dbReference type="EMBL" id="KAK4338060.1"/>
    </source>
</evidence>